<dbReference type="InterPro" id="IPR003749">
    <property type="entry name" value="ThiS/MoaD-like"/>
</dbReference>
<name>A0A2G4QZU0_9BACT</name>
<organism evidence="1 2">
    <name type="scientific">Campylobacter vulpis</name>
    <dbReference type="NCBI Taxonomy" id="1655500"/>
    <lineage>
        <taxon>Bacteria</taxon>
        <taxon>Pseudomonadati</taxon>
        <taxon>Campylobacterota</taxon>
        <taxon>Epsilonproteobacteria</taxon>
        <taxon>Campylobacterales</taxon>
        <taxon>Campylobacteraceae</taxon>
        <taxon>Campylobacter</taxon>
    </lineage>
</organism>
<dbReference type="Gene3D" id="3.10.20.30">
    <property type="match status" value="1"/>
</dbReference>
<reference evidence="2" key="1">
    <citation type="submission" date="2015-06" db="EMBL/GenBank/DDBJ databases">
        <authorList>
            <person name="Parisi A."/>
            <person name="Chiara M."/>
            <person name="Florio D."/>
            <person name="Miccolupo A."/>
            <person name="Manzari C."/>
            <person name="Mion D."/>
            <person name="Caruso M."/>
            <person name="D'erchia A.M."/>
            <person name="Zanoni R."/>
        </authorList>
    </citation>
    <scope>NUCLEOTIDE SEQUENCE [LARGE SCALE GENOMIC DNA]</scope>
    <source>
        <strain evidence="2">73/13</strain>
    </source>
</reference>
<dbReference type="Pfam" id="PF02597">
    <property type="entry name" value="ThiS"/>
    <property type="match status" value="1"/>
</dbReference>
<protein>
    <submittedName>
        <fullName evidence="1">Molybdenum cofactor biosynthesis protein MoaD</fullName>
    </submittedName>
</protein>
<dbReference type="InterPro" id="IPR012675">
    <property type="entry name" value="Beta-grasp_dom_sf"/>
</dbReference>
<dbReference type="InterPro" id="IPR016155">
    <property type="entry name" value="Mopterin_synth/thiamin_S_b"/>
</dbReference>
<dbReference type="OrthoDB" id="5339935at2"/>
<dbReference type="RefSeq" id="WP_099462314.1">
    <property type="nucleotide sequence ID" value="NZ_LDWY01000085.1"/>
</dbReference>
<gene>
    <name evidence="1" type="ORF">AA994_06930</name>
</gene>
<accession>A0A2G4QZU0</accession>
<dbReference type="AlphaFoldDB" id="A0A2G4QZU0"/>
<evidence type="ECO:0000313" key="1">
    <source>
        <dbReference type="EMBL" id="PHY89817.1"/>
    </source>
</evidence>
<evidence type="ECO:0000313" key="2">
    <source>
        <dbReference type="Proteomes" id="UP000237472"/>
    </source>
</evidence>
<dbReference type="EMBL" id="LDWY01000085">
    <property type="protein sequence ID" value="PHY89817.1"/>
    <property type="molecule type" value="Genomic_DNA"/>
</dbReference>
<dbReference type="Proteomes" id="UP000237472">
    <property type="component" value="Unassembled WGS sequence"/>
</dbReference>
<proteinExistence type="predicted"/>
<sequence length="73" mass="8030">MVTIEFLGPINKANLELEISSLKELKEILKQDESLKEWLELCAVCLNGVMVFDENVSLKAGDKIVLLPPVCGG</sequence>
<comment type="caution">
    <text evidence="1">The sequence shown here is derived from an EMBL/GenBank/DDBJ whole genome shotgun (WGS) entry which is preliminary data.</text>
</comment>
<dbReference type="SUPFAM" id="SSF54285">
    <property type="entry name" value="MoaD/ThiS"/>
    <property type="match status" value="1"/>
</dbReference>